<dbReference type="Gene3D" id="3.90.226.10">
    <property type="entry name" value="2-enoyl-CoA Hydratase, Chain A, domain 1"/>
    <property type="match status" value="1"/>
</dbReference>
<reference evidence="2 3" key="1">
    <citation type="submission" date="2018-05" db="EMBL/GenBank/DDBJ databases">
        <title>Polaribacter aquimarinus sp. nov., isolated from sediment in a sediment of sea.</title>
        <authorList>
            <person name="Lu D."/>
        </authorList>
    </citation>
    <scope>NUCLEOTIDE SEQUENCE [LARGE SCALE GENOMIC DNA]</scope>
    <source>
        <strain evidence="2 3">ZY113</strain>
    </source>
</reference>
<dbReference type="PANTHER" id="PTHR32060:SF30">
    <property type="entry name" value="CARBOXY-TERMINAL PROCESSING PROTEASE CTPA"/>
    <property type="match status" value="1"/>
</dbReference>
<dbReference type="Pfam" id="PF03572">
    <property type="entry name" value="Peptidase_S41"/>
    <property type="match status" value="1"/>
</dbReference>
<keyword evidence="3" id="KW-1185">Reference proteome</keyword>
<dbReference type="RefSeq" id="WP_109405799.1">
    <property type="nucleotide sequence ID" value="NZ_QFFG01000006.1"/>
</dbReference>
<dbReference type="Gene3D" id="3.30.750.170">
    <property type="match status" value="1"/>
</dbReference>
<proteinExistence type="predicted"/>
<name>A0A2U2J7W2_9FLAO</name>
<feature type="domain" description="Tail specific protease" evidence="1">
    <location>
        <begin position="190"/>
        <end position="420"/>
    </location>
</feature>
<dbReference type="PANTHER" id="PTHR32060">
    <property type="entry name" value="TAIL-SPECIFIC PROTEASE"/>
    <property type="match status" value="1"/>
</dbReference>
<dbReference type="GO" id="GO:0006508">
    <property type="term" value="P:proteolysis"/>
    <property type="evidence" value="ECO:0007669"/>
    <property type="project" value="InterPro"/>
</dbReference>
<dbReference type="Proteomes" id="UP000245670">
    <property type="component" value="Unassembled WGS sequence"/>
</dbReference>
<evidence type="ECO:0000313" key="3">
    <source>
        <dbReference type="Proteomes" id="UP000245670"/>
    </source>
</evidence>
<accession>A0A2U2J7W2</accession>
<dbReference type="OrthoDB" id="7168509at2"/>
<dbReference type="SMART" id="SM00245">
    <property type="entry name" value="TSPc"/>
    <property type="match status" value="1"/>
</dbReference>
<dbReference type="GO" id="GO:0030288">
    <property type="term" value="C:outer membrane-bounded periplasmic space"/>
    <property type="evidence" value="ECO:0007669"/>
    <property type="project" value="TreeGrafter"/>
</dbReference>
<sequence>MKLHLFNKYLILILTIATLNSCTKSESIPQELEVHDFIWKGLNAYYLWQSDIPDLQDNRFSNQSQLNDYLTGFSSPEQLFESLLNRPTDRFSVIVDDYIALENAFQGITLNSGMEFGLVQYSNGSESIFGYVRYVLPSSDAETKGVSRGMIFNTVDNTQLTTTNFRALLFGNNTNFTIGLSNYNNGNPTTNGNTITLSKTQLQENPVALKKVFNEGAKKIGYLMYNQFSSSFDGQLNAAFSEFKSQGVTDLVIDLRYNSGGSVKTATHLGSMITGQFTGQLYSKESWNEKVQKAITADRFINNFTNQIRNTDRNGNVILEEAIQSLNLTKVYFIVSSSSASASELVINSLRSYIDVALVGDTTRGKQEGSITLYDSDNLTRTGDNLNPNHTYAMQPLVLEIVNADDKSERNGFTPGTTLPGVLLKEDYNNLGVLGQKSDPLLDRMITYIISGNKGLYKQQSFENRNIEIFNSKLGSPTKDNMYVDLKR</sequence>
<dbReference type="InterPro" id="IPR005151">
    <property type="entry name" value="Tail-specific_protease"/>
</dbReference>
<evidence type="ECO:0000259" key="1">
    <source>
        <dbReference type="SMART" id="SM00245"/>
    </source>
</evidence>
<dbReference type="CDD" id="cd07561">
    <property type="entry name" value="Peptidase_S41_CPP_like"/>
    <property type="match status" value="1"/>
</dbReference>
<dbReference type="GO" id="GO:0004175">
    <property type="term" value="F:endopeptidase activity"/>
    <property type="evidence" value="ECO:0007669"/>
    <property type="project" value="TreeGrafter"/>
</dbReference>
<dbReference type="Gene3D" id="2.30.42.10">
    <property type="match status" value="1"/>
</dbReference>
<dbReference type="Pfam" id="PF18294">
    <property type="entry name" value="Pept_S41_N"/>
    <property type="match status" value="1"/>
</dbReference>
<dbReference type="InterPro" id="IPR041613">
    <property type="entry name" value="Pept_S41_N"/>
</dbReference>
<evidence type="ECO:0000313" key="2">
    <source>
        <dbReference type="EMBL" id="PWG04429.1"/>
    </source>
</evidence>
<dbReference type="EMBL" id="QFFG01000006">
    <property type="protein sequence ID" value="PWG04429.1"/>
    <property type="molecule type" value="Genomic_DNA"/>
</dbReference>
<comment type="caution">
    <text evidence="2">The sequence shown here is derived from an EMBL/GenBank/DDBJ whole genome shotgun (WGS) entry which is preliminary data.</text>
</comment>
<dbReference type="GO" id="GO:0007165">
    <property type="term" value="P:signal transduction"/>
    <property type="evidence" value="ECO:0007669"/>
    <property type="project" value="TreeGrafter"/>
</dbReference>
<dbReference type="SUPFAM" id="SSF52096">
    <property type="entry name" value="ClpP/crotonase"/>
    <property type="match status" value="1"/>
</dbReference>
<protein>
    <submittedName>
        <fullName evidence="2">Peptidase S41</fullName>
    </submittedName>
</protein>
<organism evidence="2 3">
    <name type="scientific">Polaribacter aquimarinus</name>
    <dbReference type="NCBI Taxonomy" id="2100726"/>
    <lineage>
        <taxon>Bacteria</taxon>
        <taxon>Pseudomonadati</taxon>
        <taxon>Bacteroidota</taxon>
        <taxon>Flavobacteriia</taxon>
        <taxon>Flavobacteriales</taxon>
        <taxon>Flavobacteriaceae</taxon>
    </lineage>
</organism>
<dbReference type="InterPro" id="IPR029045">
    <property type="entry name" value="ClpP/crotonase-like_dom_sf"/>
</dbReference>
<dbReference type="AlphaFoldDB" id="A0A2U2J7W2"/>
<dbReference type="GO" id="GO:0008236">
    <property type="term" value="F:serine-type peptidase activity"/>
    <property type="evidence" value="ECO:0007669"/>
    <property type="project" value="InterPro"/>
</dbReference>
<gene>
    <name evidence="2" type="ORF">DIS07_13575</name>
</gene>
<dbReference type="InterPro" id="IPR036034">
    <property type="entry name" value="PDZ_sf"/>
</dbReference>